<feature type="transmembrane region" description="Helical" evidence="1">
    <location>
        <begin position="134"/>
        <end position="151"/>
    </location>
</feature>
<feature type="transmembrane region" description="Helical" evidence="1">
    <location>
        <begin position="157"/>
        <end position="179"/>
    </location>
</feature>
<evidence type="ECO:0000313" key="2">
    <source>
        <dbReference type="EMBL" id="TKR95637.1"/>
    </source>
</evidence>
<proteinExistence type="predicted"/>
<reference evidence="2 3" key="1">
    <citation type="journal article" date="2015" name="Genome Biol.">
        <title>Comparative genomics of Steinernema reveals deeply conserved gene regulatory networks.</title>
        <authorList>
            <person name="Dillman A.R."/>
            <person name="Macchietto M."/>
            <person name="Porter C.F."/>
            <person name="Rogers A."/>
            <person name="Williams B."/>
            <person name="Antoshechkin I."/>
            <person name="Lee M.M."/>
            <person name="Goodwin Z."/>
            <person name="Lu X."/>
            <person name="Lewis E.E."/>
            <person name="Goodrich-Blair H."/>
            <person name="Stock S.P."/>
            <person name="Adams B.J."/>
            <person name="Sternberg P.W."/>
            <person name="Mortazavi A."/>
        </authorList>
    </citation>
    <scope>NUCLEOTIDE SEQUENCE [LARGE SCALE GENOMIC DNA]</scope>
    <source>
        <strain evidence="2 3">ALL</strain>
    </source>
</reference>
<keyword evidence="3" id="KW-1185">Reference proteome</keyword>
<dbReference type="Proteomes" id="UP000298663">
    <property type="component" value="Unassembled WGS sequence"/>
</dbReference>
<dbReference type="EMBL" id="AZBU02000002">
    <property type="protein sequence ID" value="TKR95637.1"/>
    <property type="molecule type" value="Genomic_DNA"/>
</dbReference>
<comment type="caution">
    <text evidence="2">The sequence shown here is derived from an EMBL/GenBank/DDBJ whole genome shotgun (WGS) entry which is preliminary data.</text>
</comment>
<keyword evidence="1" id="KW-0472">Membrane</keyword>
<gene>
    <name evidence="2" type="ORF">L596_009777</name>
</gene>
<reference evidence="2 3" key="2">
    <citation type="journal article" date="2019" name="G3 (Bethesda)">
        <title>Hybrid Assembly of the Genome of the Entomopathogenic Nematode Steinernema carpocapsae Identifies the X-Chromosome.</title>
        <authorList>
            <person name="Serra L."/>
            <person name="Macchietto M."/>
            <person name="Macias-Munoz A."/>
            <person name="McGill C.J."/>
            <person name="Rodriguez I.M."/>
            <person name="Rodriguez B."/>
            <person name="Murad R."/>
            <person name="Mortazavi A."/>
        </authorList>
    </citation>
    <scope>NUCLEOTIDE SEQUENCE [LARGE SCALE GENOMIC DNA]</scope>
    <source>
        <strain evidence="2 3">ALL</strain>
    </source>
</reference>
<sequence>MCVFCLCLLPCIRRKMPFSLHFADTPYLAIRDIVIPIISFGLDCLLALHLHSGWETNRDKRYDVECGQGDNKFLSSYYSHRKNWYRRWPCNTLSTAFIMNSMVMISLMLHCIVIVVATFEWGRKRALRWPLKTILYNAVIAAVIIYGFLYSDEGLEAGLIYLTIRVVLYLFYHSITGVWRLRKQYLRRKADKASNDPVENGELLN</sequence>
<evidence type="ECO:0000256" key="1">
    <source>
        <dbReference type="SAM" id="Phobius"/>
    </source>
</evidence>
<evidence type="ECO:0000313" key="3">
    <source>
        <dbReference type="Proteomes" id="UP000298663"/>
    </source>
</evidence>
<organism evidence="2 3">
    <name type="scientific">Steinernema carpocapsae</name>
    <name type="common">Entomopathogenic nematode</name>
    <dbReference type="NCBI Taxonomy" id="34508"/>
    <lineage>
        <taxon>Eukaryota</taxon>
        <taxon>Metazoa</taxon>
        <taxon>Ecdysozoa</taxon>
        <taxon>Nematoda</taxon>
        <taxon>Chromadorea</taxon>
        <taxon>Rhabditida</taxon>
        <taxon>Tylenchina</taxon>
        <taxon>Panagrolaimomorpha</taxon>
        <taxon>Strongyloidoidea</taxon>
        <taxon>Steinernematidae</taxon>
        <taxon>Steinernema</taxon>
    </lineage>
</organism>
<keyword evidence="1" id="KW-1133">Transmembrane helix</keyword>
<keyword evidence="1" id="KW-0812">Transmembrane</keyword>
<name>A0A4U5PGB2_STECR</name>
<protein>
    <submittedName>
        <fullName evidence="2">Uncharacterized protein</fullName>
    </submittedName>
</protein>
<feature type="transmembrane region" description="Helical" evidence="1">
    <location>
        <begin position="97"/>
        <end position="122"/>
    </location>
</feature>
<dbReference type="AlphaFoldDB" id="A0A4U5PGB2"/>
<accession>A0A4U5PGB2</accession>